<keyword evidence="3" id="KW-1185">Reference proteome</keyword>
<dbReference type="AlphaFoldDB" id="A0A502E6A1"/>
<evidence type="ECO:0000313" key="2">
    <source>
        <dbReference type="EMBL" id="TPG32489.1"/>
    </source>
</evidence>
<sequence length="120" mass="13610">MVAQYPAPFAHAVPAPVVEYTYDVVVRRHYDLPNNDAIVTVGEKATRASIPRWQCGKPTSTARIPARERRPGRALARRRRRRLAHPEPDGGGSLRPTRCAPSWRTKVFRTCVRQSSVRPR</sequence>
<evidence type="ECO:0000256" key="1">
    <source>
        <dbReference type="SAM" id="MobiDB-lite"/>
    </source>
</evidence>
<gene>
    <name evidence="2" type="ORF">EAH80_19675</name>
</gene>
<evidence type="ECO:0000313" key="3">
    <source>
        <dbReference type="Proteomes" id="UP000320095"/>
    </source>
</evidence>
<feature type="region of interest" description="Disordered" evidence="1">
    <location>
        <begin position="54"/>
        <end position="100"/>
    </location>
</feature>
<comment type="caution">
    <text evidence="2">The sequence shown here is derived from an EMBL/GenBank/DDBJ whole genome shotgun (WGS) entry which is preliminary data.</text>
</comment>
<feature type="compositionally biased region" description="Basic residues" evidence="1">
    <location>
        <begin position="72"/>
        <end position="83"/>
    </location>
</feature>
<accession>A0A502E6A1</accession>
<reference evidence="2 3" key="1">
    <citation type="journal article" date="2019" name="Environ. Microbiol.">
        <title>Species interactions and distinct microbial communities in high Arctic permafrost affected cryosols are associated with the CH4 and CO2 gas fluxes.</title>
        <authorList>
            <person name="Altshuler I."/>
            <person name="Hamel J."/>
            <person name="Turney S."/>
            <person name="Magnuson E."/>
            <person name="Levesque R."/>
            <person name="Greer C."/>
            <person name="Whyte L.G."/>
        </authorList>
    </citation>
    <scope>NUCLEOTIDE SEQUENCE [LARGE SCALE GENOMIC DNA]</scope>
    <source>
        <strain evidence="2 3">S5.20</strain>
    </source>
</reference>
<organism evidence="2 3">
    <name type="scientific">Mycolicibacterium hodleri</name>
    <dbReference type="NCBI Taxonomy" id="49897"/>
    <lineage>
        <taxon>Bacteria</taxon>
        <taxon>Bacillati</taxon>
        <taxon>Actinomycetota</taxon>
        <taxon>Actinomycetes</taxon>
        <taxon>Mycobacteriales</taxon>
        <taxon>Mycobacteriaceae</taxon>
        <taxon>Mycolicibacterium</taxon>
    </lineage>
</organism>
<dbReference type="Proteomes" id="UP000320095">
    <property type="component" value="Unassembled WGS sequence"/>
</dbReference>
<name>A0A502E6A1_9MYCO</name>
<protein>
    <submittedName>
        <fullName evidence="2">Uncharacterized protein</fullName>
    </submittedName>
</protein>
<proteinExistence type="predicted"/>
<dbReference type="EMBL" id="RCZG01000008">
    <property type="protein sequence ID" value="TPG32489.1"/>
    <property type="molecule type" value="Genomic_DNA"/>
</dbReference>